<evidence type="ECO:0000313" key="2">
    <source>
        <dbReference type="Proteomes" id="UP000006230"/>
    </source>
</evidence>
<name>Q0FWL7_SALBH</name>
<gene>
    <name evidence="1" type="ORF">R2601_03143</name>
</gene>
<comment type="caution">
    <text evidence="1">The sequence shown here is derived from an EMBL/GenBank/DDBJ whole genome shotgun (WGS) entry which is preliminary data.</text>
</comment>
<reference evidence="1 2" key="1">
    <citation type="journal article" date="2010" name="J. Bacteriol.">
        <title>Genome sequences of Pelagibaca bermudensis HTCC2601T and Maritimibacter alkaliphilus HTCC2654T, the type strains of two marine Roseobacter genera.</title>
        <authorList>
            <person name="Thrash J.C."/>
            <person name="Cho J.C."/>
            <person name="Ferriera S."/>
            <person name="Johnson J."/>
            <person name="Vergin K.L."/>
            <person name="Giovannoni S.J."/>
        </authorList>
    </citation>
    <scope>NUCLEOTIDE SEQUENCE [LARGE SCALE GENOMIC DNA]</scope>
    <source>
        <strain evidence="2">DSM 26914 / JCM 13377 / KCTC 12554 / HTCC2601</strain>
    </source>
</reference>
<dbReference type="AlphaFoldDB" id="Q0FWL7"/>
<organism evidence="1 2">
    <name type="scientific">Salipiger bermudensis (strain DSM 26914 / JCM 13377 / KCTC 12554 / HTCC2601)</name>
    <name type="common">Pelagibaca bermudensis</name>
    <dbReference type="NCBI Taxonomy" id="314265"/>
    <lineage>
        <taxon>Bacteria</taxon>
        <taxon>Pseudomonadati</taxon>
        <taxon>Pseudomonadota</taxon>
        <taxon>Alphaproteobacteria</taxon>
        <taxon>Rhodobacterales</taxon>
        <taxon>Roseobacteraceae</taxon>
        <taxon>Salipiger</taxon>
    </lineage>
</organism>
<dbReference type="EMBL" id="AATQ01000001">
    <property type="protein sequence ID" value="EAU48535.1"/>
    <property type="molecule type" value="Genomic_DNA"/>
</dbReference>
<dbReference type="Proteomes" id="UP000006230">
    <property type="component" value="Unassembled WGS sequence"/>
</dbReference>
<dbReference type="HOGENOM" id="CLU_2900177_0_0_5"/>
<accession>Q0FWL7</accession>
<sequence length="62" mass="6500">MKRLYPSPWLSRSAAAAEKNSSQVEGTGMPAASSVVLLKKNTRPVVDSGRPLSLPCTVTVAS</sequence>
<evidence type="ECO:0000313" key="1">
    <source>
        <dbReference type="EMBL" id="EAU48535.1"/>
    </source>
</evidence>
<proteinExistence type="predicted"/>
<protein>
    <submittedName>
        <fullName evidence="1">Uncharacterized protein</fullName>
    </submittedName>
</protein>
<keyword evidence="2" id="KW-1185">Reference proteome</keyword>